<name>A0A852SKT6_9MICO</name>
<keyword evidence="3 5" id="KW-1133">Transmembrane helix</keyword>
<dbReference type="InterPro" id="IPR003807">
    <property type="entry name" value="DUF202"/>
</dbReference>
<keyword evidence="4 5" id="KW-0472">Membrane</keyword>
<organism evidence="7 8">
    <name type="scientific">Herbiconiux flava</name>
    <dbReference type="NCBI Taxonomy" id="881268"/>
    <lineage>
        <taxon>Bacteria</taxon>
        <taxon>Bacillati</taxon>
        <taxon>Actinomycetota</taxon>
        <taxon>Actinomycetes</taxon>
        <taxon>Micrococcales</taxon>
        <taxon>Microbacteriaceae</taxon>
        <taxon>Herbiconiux</taxon>
    </lineage>
</organism>
<reference evidence="7 8" key="1">
    <citation type="submission" date="2020-07" db="EMBL/GenBank/DDBJ databases">
        <title>Sequencing the genomes of 1000 actinobacteria strains.</title>
        <authorList>
            <person name="Klenk H.-P."/>
        </authorList>
    </citation>
    <scope>NUCLEOTIDE SEQUENCE [LARGE SCALE GENOMIC DNA]</scope>
    <source>
        <strain evidence="7 8">DSM 26474</strain>
    </source>
</reference>
<dbReference type="PROSITE" id="PS51257">
    <property type="entry name" value="PROKAR_LIPOPROTEIN"/>
    <property type="match status" value="1"/>
</dbReference>
<feature type="domain" description="DUF202" evidence="6">
    <location>
        <begin position="5"/>
        <end position="68"/>
    </location>
</feature>
<keyword evidence="2 5" id="KW-0812">Transmembrane</keyword>
<gene>
    <name evidence="7" type="ORF">BJ984_000259</name>
</gene>
<evidence type="ECO:0000256" key="3">
    <source>
        <dbReference type="ARBA" id="ARBA00022989"/>
    </source>
</evidence>
<dbReference type="RefSeq" id="WP_179546486.1">
    <property type="nucleotide sequence ID" value="NZ_BSEW01000001.1"/>
</dbReference>
<proteinExistence type="predicted"/>
<feature type="transmembrane region" description="Helical" evidence="5">
    <location>
        <begin position="77"/>
        <end position="99"/>
    </location>
</feature>
<evidence type="ECO:0000259" key="6">
    <source>
        <dbReference type="Pfam" id="PF02656"/>
    </source>
</evidence>
<evidence type="ECO:0000256" key="1">
    <source>
        <dbReference type="ARBA" id="ARBA00004127"/>
    </source>
</evidence>
<evidence type="ECO:0000256" key="5">
    <source>
        <dbReference type="SAM" id="Phobius"/>
    </source>
</evidence>
<dbReference type="GO" id="GO:0012505">
    <property type="term" value="C:endomembrane system"/>
    <property type="evidence" value="ECO:0007669"/>
    <property type="project" value="UniProtKB-SubCell"/>
</dbReference>
<sequence length="100" mass="10308">MARRDPGLQPERTALSWQRTALSTALVSLLLAFACLKGGFPIGTGIAALVAVGAVVVLFGARGRAARRDGVSPWTPLTRISLLIGATAVLGGVLALLILF</sequence>
<dbReference type="Proteomes" id="UP000549913">
    <property type="component" value="Unassembled WGS sequence"/>
</dbReference>
<dbReference type="EMBL" id="JACCBM010000001">
    <property type="protein sequence ID" value="NYD69101.1"/>
    <property type="molecule type" value="Genomic_DNA"/>
</dbReference>
<evidence type="ECO:0000313" key="7">
    <source>
        <dbReference type="EMBL" id="NYD69101.1"/>
    </source>
</evidence>
<protein>
    <submittedName>
        <fullName evidence="7">Uncharacterized membrane protein YidH (DUF202 family)</fullName>
    </submittedName>
</protein>
<evidence type="ECO:0000256" key="4">
    <source>
        <dbReference type="ARBA" id="ARBA00023136"/>
    </source>
</evidence>
<keyword evidence="8" id="KW-1185">Reference proteome</keyword>
<comment type="subcellular location">
    <subcellularLocation>
        <location evidence="1">Endomembrane system</location>
        <topology evidence="1">Multi-pass membrane protein</topology>
    </subcellularLocation>
</comment>
<dbReference type="AlphaFoldDB" id="A0A852SKT6"/>
<evidence type="ECO:0000313" key="8">
    <source>
        <dbReference type="Proteomes" id="UP000549913"/>
    </source>
</evidence>
<evidence type="ECO:0000256" key="2">
    <source>
        <dbReference type="ARBA" id="ARBA00022692"/>
    </source>
</evidence>
<comment type="caution">
    <text evidence="7">The sequence shown here is derived from an EMBL/GenBank/DDBJ whole genome shotgun (WGS) entry which is preliminary data.</text>
</comment>
<accession>A0A852SKT6</accession>
<dbReference type="Pfam" id="PF02656">
    <property type="entry name" value="DUF202"/>
    <property type="match status" value="1"/>
</dbReference>
<feature type="transmembrane region" description="Helical" evidence="5">
    <location>
        <begin position="46"/>
        <end position="65"/>
    </location>
</feature>